<dbReference type="Proteomes" id="UP000077628">
    <property type="component" value="Unassembled WGS sequence"/>
</dbReference>
<keyword evidence="3" id="KW-1185">Reference proteome</keyword>
<feature type="transmembrane region" description="Helical" evidence="1">
    <location>
        <begin position="34"/>
        <end position="54"/>
    </location>
</feature>
<dbReference type="EMBL" id="LUUK01000161">
    <property type="protein sequence ID" value="OAI19156.1"/>
    <property type="molecule type" value="Genomic_DNA"/>
</dbReference>
<accession>A0A177NM01</accession>
<sequence>MIALFTISPTITAFAIMWGSVLMGSPVEFERFNWLLTDAQLVFLVIGVVATILARKSESTMSAWRITANKYVGWVMAAAGLFYVVAFALVALHGP</sequence>
<evidence type="ECO:0000313" key="3">
    <source>
        <dbReference type="Proteomes" id="UP000077628"/>
    </source>
</evidence>
<gene>
    <name evidence="2" type="ORF">A1355_04750</name>
</gene>
<dbReference type="AlphaFoldDB" id="A0A177NM01"/>
<name>A0A177NM01_9GAMM</name>
<evidence type="ECO:0000313" key="2">
    <source>
        <dbReference type="EMBL" id="OAI19156.1"/>
    </source>
</evidence>
<organism evidence="2 3">
    <name type="scientific">Methylomonas koyamae</name>
    <dbReference type="NCBI Taxonomy" id="702114"/>
    <lineage>
        <taxon>Bacteria</taxon>
        <taxon>Pseudomonadati</taxon>
        <taxon>Pseudomonadota</taxon>
        <taxon>Gammaproteobacteria</taxon>
        <taxon>Methylococcales</taxon>
        <taxon>Methylococcaceae</taxon>
        <taxon>Methylomonas</taxon>
    </lineage>
</organism>
<comment type="caution">
    <text evidence="2">The sequence shown here is derived from an EMBL/GenBank/DDBJ whole genome shotgun (WGS) entry which is preliminary data.</text>
</comment>
<keyword evidence="1" id="KW-1133">Transmembrane helix</keyword>
<evidence type="ECO:0000256" key="1">
    <source>
        <dbReference type="SAM" id="Phobius"/>
    </source>
</evidence>
<dbReference type="STRING" id="702114.A1355_04750"/>
<reference evidence="3" key="1">
    <citation type="submission" date="2016-03" db="EMBL/GenBank/DDBJ databases">
        <authorList>
            <person name="Heylen K."/>
            <person name="De Vos P."/>
            <person name="Vekeman B."/>
        </authorList>
    </citation>
    <scope>NUCLEOTIDE SEQUENCE [LARGE SCALE GENOMIC DNA]</scope>
    <source>
        <strain evidence="3">R-45383</strain>
    </source>
</reference>
<feature type="transmembrane region" description="Helical" evidence="1">
    <location>
        <begin position="74"/>
        <end position="92"/>
    </location>
</feature>
<proteinExistence type="predicted"/>
<protein>
    <submittedName>
        <fullName evidence="2">Uncharacterized protein</fullName>
    </submittedName>
</protein>
<keyword evidence="1" id="KW-0472">Membrane</keyword>
<keyword evidence="1" id="KW-0812">Transmembrane</keyword>